<dbReference type="OrthoDB" id="9807535at2"/>
<gene>
    <name evidence="3" type="ORF">AKJ09_03247</name>
</gene>
<protein>
    <submittedName>
        <fullName evidence="3">RNA polymerase sigma-70 factor, ECF subfamily</fullName>
    </submittedName>
</protein>
<organism evidence="3 4">
    <name type="scientific">Labilithrix luteola</name>
    <dbReference type="NCBI Taxonomy" id="1391654"/>
    <lineage>
        <taxon>Bacteria</taxon>
        <taxon>Pseudomonadati</taxon>
        <taxon>Myxococcota</taxon>
        <taxon>Polyangia</taxon>
        <taxon>Polyangiales</taxon>
        <taxon>Labilitrichaceae</taxon>
        <taxon>Labilithrix</taxon>
    </lineage>
</organism>
<dbReference type="Proteomes" id="UP000064967">
    <property type="component" value="Chromosome"/>
</dbReference>
<evidence type="ECO:0000313" key="3">
    <source>
        <dbReference type="EMBL" id="AKU96583.1"/>
    </source>
</evidence>
<dbReference type="PANTHER" id="PTHR35174">
    <property type="entry name" value="BLL7171 PROTEIN-RELATED"/>
    <property type="match status" value="1"/>
</dbReference>
<dbReference type="Pfam" id="PF03795">
    <property type="entry name" value="YCII"/>
    <property type="match status" value="1"/>
</dbReference>
<accession>A0A0K1PSS0</accession>
<dbReference type="SUPFAM" id="SSF54909">
    <property type="entry name" value="Dimeric alpha+beta barrel"/>
    <property type="match status" value="1"/>
</dbReference>
<dbReference type="EMBL" id="CP012333">
    <property type="protein sequence ID" value="AKU96583.1"/>
    <property type="molecule type" value="Genomic_DNA"/>
</dbReference>
<dbReference type="InterPro" id="IPR011008">
    <property type="entry name" value="Dimeric_a/b-barrel"/>
</dbReference>
<dbReference type="RefSeq" id="WP_146647847.1">
    <property type="nucleotide sequence ID" value="NZ_CP012333.1"/>
</dbReference>
<evidence type="ECO:0000256" key="1">
    <source>
        <dbReference type="ARBA" id="ARBA00007689"/>
    </source>
</evidence>
<evidence type="ECO:0000259" key="2">
    <source>
        <dbReference type="Pfam" id="PF03795"/>
    </source>
</evidence>
<dbReference type="STRING" id="1391654.AKJ09_03247"/>
<dbReference type="AlphaFoldDB" id="A0A0K1PSS0"/>
<name>A0A0K1PSS0_9BACT</name>
<dbReference type="KEGG" id="llu:AKJ09_03247"/>
<dbReference type="Gene3D" id="3.30.70.1060">
    <property type="entry name" value="Dimeric alpha+beta barrel"/>
    <property type="match status" value="1"/>
</dbReference>
<sequence length="129" mass="13954">MLYAIFCYDSESEVGAWTPEQDKAAIEKLAVVQEKLSKQGRLGPVARLAPTKRARTVKKGRDAFIVDGPFAETKEALLGFFVVDCANEQEAIEAAQELGRASSSGGSYEVRPFTVFLPGATFPALVPTQ</sequence>
<feature type="domain" description="YCII-related" evidence="2">
    <location>
        <begin position="1"/>
        <end position="113"/>
    </location>
</feature>
<keyword evidence="4" id="KW-1185">Reference proteome</keyword>
<dbReference type="InterPro" id="IPR005545">
    <property type="entry name" value="YCII"/>
</dbReference>
<dbReference type="PANTHER" id="PTHR35174:SF3">
    <property type="entry name" value="BLL7171 PROTEIN"/>
    <property type="match status" value="1"/>
</dbReference>
<comment type="similarity">
    <text evidence="1">Belongs to the YciI family.</text>
</comment>
<evidence type="ECO:0000313" key="4">
    <source>
        <dbReference type="Proteomes" id="UP000064967"/>
    </source>
</evidence>
<reference evidence="3 4" key="1">
    <citation type="submission" date="2015-08" db="EMBL/GenBank/DDBJ databases">
        <authorList>
            <person name="Babu N.S."/>
            <person name="Beckwith C.J."/>
            <person name="Beseler K.G."/>
            <person name="Brison A."/>
            <person name="Carone J.V."/>
            <person name="Caskin T.P."/>
            <person name="Diamond M."/>
            <person name="Durham M.E."/>
            <person name="Foxe J.M."/>
            <person name="Go M."/>
            <person name="Henderson B.A."/>
            <person name="Jones I.B."/>
            <person name="McGettigan J.A."/>
            <person name="Micheletti S.J."/>
            <person name="Nasrallah M.E."/>
            <person name="Ortiz D."/>
            <person name="Piller C.R."/>
            <person name="Privatt S.R."/>
            <person name="Schneider S.L."/>
            <person name="Sharp S."/>
            <person name="Smith T.C."/>
            <person name="Stanton J.D."/>
            <person name="Ullery H.E."/>
            <person name="Wilson R.J."/>
            <person name="Serrano M.G."/>
            <person name="Buck G."/>
            <person name="Lee V."/>
            <person name="Wang Y."/>
            <person name="Carvalho R."/>
            <person name="Voegtly L."/>
            <person name="Shi R."/>
            <person name="Duckworth R."/>
            <person name="Johnson A."/>
            <person name="Loviza R."/>
            <person name="Walstead R."/>
            <person name="Shah Z."/>
            <person name="Kiflezghi M."/>
            <person name="Wade K."/>
            <person name="Ball S.L."/>
            <person name="Bradley K.W."/>
            <person name="Asai D.J."/>
            <person name="Bowman C.A."/>
            <person name="Russell D.A."/>
            <person name="Pope W.H."/>
            <person name="Jacobs-Sera D."/>
            <person name="Hendrix R.W."/>
            <person name="Hatfull G.F."/>
        </authorList>
    </citation>
    <scope>NUCLEOTIDE SEQUENCE [LARGE SCALE GENOMIC DNA]</scope>
    <source>
        <strain evidence="3 4">DSM 27648</strain>
    </source>
</reference>
<proteinExistence type="inferred from homology"/>